<comment type="caution">
    <text evidence="1">The sequence shown here is derived from an EMBL/GenBank/DDBJ whole genome shotgun (WGS) entry which is preliminary data.</text>
</comment>
<organism evidence="1 2">
    <name type="scientific">Zarea fungicola</name>
    <dbReference type="NCBI Taxonomy" id="93591"/>
    <lineage>
        <taxon>Eukaryota</taxon>
        <taxon>Fungi</taxon>
        <taxon>Dikarya</taxon>
        <taxon>Ascomycota</taxon>
        <taxon>Pezizomycotina</taxon>
        <taxon>Sordariomycetes</taxon>
        <taxon>Hypocreomycetidae</taxon>
        <taxon>Hypocreales</taxon>
        <taxon>Cordycipitaceae</taxon>
        <taxon>Zarea</taxon>
    </lineage>
</organism>
<reference evidence="1" key="1">
    <citation type="submission" date="2022-08" db="EMBL/GenBank/DDBJ databases">
        <title>Genome Sequence of Lecanicillium fungicola.</title>
        <authorList>
            <person name="Buettner E."/>
        </authorList>
    </citation>
    <scope>NUCLEOTIDE SEQUENCE</scope>
    <source>
        <strain evidence="1">Babe33</strain>
    </source>
</reference>
<sequence length="513" mass="57218">MLTIALIAVTIVGLLLWKLSAKPKFPLPLPPGPPAEAVFGHVRLIPGDRPEVQYANWSKEYKSDVLYLNLMGKHAVVLNSAKAAMDLLDRRGANYSDRPQFSLFDEMGWGQILTFFSQGPQFRKHRRMFNTAFSAGNCISYRDGQVKEARKMLKNIVNDPSDWRKYMVFFATSIIIRLTYGMEVTDPDDPLVDLADKGGKSVSDGGPAGATMVDLFPAVRSLPNSLSWLVPSLKFARDQIPVLRAMRDVPFGMVQEQMKANNAKDSFLVRVLNERANRTDAEKTDASEFVTDDDLKGATSTIFTAGQDTTWSQLTYFVLAMTYYPDIQVKARAEIESVVGFGRLPDFSDEANLPYVSRVVQEALRWNLVVPLGIPHVNNKDDEYKGYFIPKGSLVIANGYAIHRDEKVYQNPHLFNPDRFIPKEHGGRGEPVPIAHFGFGRRICPGQHLAYANVWISIASLLATVEFSKATDERGFEITPDPVITLGVTSHPRDFPCIITPLPHAKALVEASL</sequence>
<keyword evidence="2" id="KW-1185">Reference proteome</keyword>
<name>A0ACC1NWV1_9HYPO</name>
<proteinExistence type="predicted"/>
<accession>A0ACC1NWV1</accession>
<dbReference type="EMBL" id="JANJQO010000037">
    <property type="protein sequence ID" value="KAJ2983273.1"/>
    <property type="molecule type" value="Genomic_DNA"/>
</dbReference>
<evidence type="ECO:0000313" key="1">
    <source>
        <dbReference type="EMBL" id="KAJ2983273.1"/>
    </source>
</evidence>
<protein>
    <submittedName>
        <fullName evidence="1">Uncharacterized protein</fullName>
    </submittedName>
</protein>
<dbReference type="Proteomes" id="UP001143910">
    <property type="component" value="Unassembled WGS sequence"/>
</dbReference>
<evidence type="ECO:0000313" key="2">
    <source>
        <dbReference type="Proteomes" id="UP001143910"/>
    </source>
</evidence>
<gene>
    <name evidence="1" type="ORF">NQ176_g818</name>
</gene>